<evidence type="ECO:0000256" key="6">
    <source>
        <dbReference type="ARBA" id="ARBA00023136"/>
    </source>
</evidence>
<protein>
    <submittedName>
        <fullName evidence="9">TRAP transporter large permease</fullName>
    </submittedName>
</protein>
<dbReference type="NCBIfam" id="TIGR00786">
    <property type="entry name" value="dctM"/>
    <property type="match status" value="1"/>
</dbReference>
<keyword evidence="2" id="KW-1003">Cell membrane</keyword>
<proteinExistence type="predicted"/>
<feature type="transmembrane region" description="Helical" evidence="7">
    <location>
        <begin position="145"/>
        <end position="164"/>
    </location>
</feature>
<evidence type="ECO:0000256" key="2">
    <source>
        <dbReference type="ARBA" id="ARBA00022475"/>
    </source>
</evidence>
<dbReference type="PANTHER" id="PTHR33362:SF3">
    <property type="entry name" value="SIALIC ACID TRAP TRANSPORTER PERMEASE PROTEIN SIAT"/>
    <property type="match status" value="1"/>
</dbReference>
<feature type="transmembrane region" description="Helical" evidence="7">
    <location>
        <begin position="170"/>
        <end position="194"/>
    </location>
</feature>
<feature type="transmembrane region" description="Helical" evidence="7">
    <location>
        <begin position="215"/>
        <end position="233"/>
    </location>
</feature>
<keyword evidence="6 7" id="KW-0472">Membrane</keyword>
<keyword evidence="5 7" id="KW-1133">Transmembrane helix</keyword>
<evidence type="ECO:0000256" key="5">
    <source>
        <dbReference type="ARBA" id="ARBA00022989"/>
    </source>
</evidence>
<dbReference type="EMBL" id="JBHSNO010000005">
    <property type="protein sequence ID" value="MFC5588958.1"/>
    <property type="molecule type" value="Genomic_DNA"/>
</dbReference>
<evidence type="ECO:0000259" key="8">
    <source>
        <dbReference type="Pfam" id="PF06808"/>
    </source>
</evidence>
<reference evidence="10" key="1">
    <citation type="journal article" date="2019" name="Int. J. Syst. Evol. Microbiol.">
        <title>The Global Catalogue of Microorganisms (GCM) 10K type strain sequencing project: providing services to taxonomists for standard genome sequencing and annotation.</title>
        <authorList>
            <consortium name="The Broad Institute Genomics Platform"/>
            <consortium name="The Broad Institute Genome Sequencing Center for Infectious Disease"/>
            <person name="Wu L."/>
            <person name="Ma J."/>
        </authorList>
    </citation>
    <scope>NUCLEOTIDE SEQUENCE [LARGE SCALE GENOMIC DNA]</scope>
    <source>
        <strain evidence="10">CGMCC 4.1434</strain>
    </source>
</reference>
<feature type="transmembrane region" description="Helical" evidence="7">
    <location>
        <begin position="270"/>
        <end position="292"/>
    </location>
</feature>
<feature type="transmembrane region" description="Helical" evidence="7">
    <location>
        <begin position="239"/>
        <end position="258"/>
    </location>
</feature>
<feature type="transmembrane region" description="Helical" evidence="7">
    <location>
        <begin position="354"/>
        <end position="374"/>
    </location>
</feature>
<feature type="transmembrane region" description="Helical" evidence="7">
    <location>
        <begin position="80"/>
        <end position="98"/>
    </location>
</feature>
<evidence type="ECO:0000313" key="9">
    <source>
        <dbReference type="EMBL" id="MFC5588958.1"/>
    </source>
</evidence>
<gene>
    <name evidence="9" type="ORF">ACFPRA_08670</name>
</gene>
<evidence type="ECO:0000256" key="3">
    <source>
        <dbReference type="ARBA" id="ARBA00022519"/>
    </source>
</evidence>
<evidence type="ECO:0000256" key="1">
    <source>
        <dbReference type="ARBA" id="ARBA00004429"/>
    </source>
</evidence>
<feature type="transmembrane region" description="Helical" evidence="7">
    <location>
        <begin position="50"/>
        <end position="68"/>
    </location>
</feature>
<evidence type="ECO:0000256" key="7">
    <source>
        <dbReference type="SAM" id="Phobius"/>
    </source>
</evidence>
<feature type="domain" description="TRAP C4-dicarboxylate transport system permease DctM subunit" evidence="8">
    <location>
        <begin position="7"/>
        <end position="415"/>
    </location>
</feature>
<dbReference type="InterPro" id="IPR010656">
    <property type="entry name" value="DctM"/>
</dbReference>
<dbReference type="Proteomes" id="UP001596109">
    <property type="component" value="Unassembled WGS sequence"/>
</dbReference>
<accession>A0ABW0TKP2</accession>
<organism evidence="9 10">
    <name type="scientific">Sporosarcina soli</name>
    <dbReference type="NCBI Taxonomy" id="334736"/>
    <lineage>
        <taxon>Bacteria</taxon>
        <taxon>Bacillati</taxon>
        <taxon>Bacillota</taxon>
        <taxon>Bacilli</taxon>
        <taxon>Bacillales</taxon>
        <taxon>Caryophanaceae</taxon>
        <taxon>Sporosarcina</taxon>
    </lineage>
</organism>
<keyword evidence="3" id="KW-0997">Cell inner membrane</keyword>
<sequence length="425" mass="45101">MLITLMLSLFVLLALSVPIAVAIGLASVIAIVFASDLPINVLAQKAFTSIDSFSLMAIPFFIFAGTLMEKGGIARRLVRFASSLVGGMTGGLGMVVVVTSMFFAAISGSGIAATAALGSILIPAMIKKGYDRSYAGALQAISGELGVIIPPSISMILFGVAASVSIGDLFIAGILPGLMIGFSLMLGVFIISKIKGYKGDADLPKGEIWVSFKDAILALLMPVIILGGIYGGIFTPTEAAAVAVAYAFIIGVFVYKEIKFKDLISIFSRSMIMTSIVMFIIANAGIFAWVLTREGVPQKLAMFFGNVTDSPIMFLLIINILLFVIGMFFDGSVAIIILAPLFTPIAVSLGIDPIHFGMIMITNLAIGMCTPPLGVNLFVSCQIANIRLEQITKAILPFIGIMIINVLLISYIPQISLFLVELFKR</sequence>
<evidence type="ECO:0000313" key="10">
    <source>
        <dbReference type="Proteomes" id="UP001596109"/>
    </source>
</evidence>
<dbReference type="PANTHER" id="PTHR33362">
    <property type="entry name" value="SIALIC ACID TRAP TRANSPORTER PERMEASE PROTEIN SIAT-RELATED"/>
    <property type="match status" value="1"/>
</dbReference>
<keyword evidence="10" id="KW-1185">Reference proteome</keyword>
<comment type="subcellular location">
    <subcellularLocation>
        <location evidence="1">Cell inner membrane</location>
        <topology evidence="1">Multi-pass membrane protein</topology>
    </subcellularLocation>
</comment>
<dbReference type="RefSeq" id="WP_381432786.1">
    <property type="nucleotide sequence ID" value="NZ_JBHSNO010000005.1"/>
</dbReference>
<comment type="caution">
    <text evidence="9">The sequence shown here is derived from an EMBL/GenBank/DDBJ whole genome shotgun (WGS) entry which is preliminary data.</text>
</comment>
<feature type="transmembrane region" description="Helical" evidence="7">
    <location>
        <begin position="394"/>
        <end position="420"/>
    </location>
</feature>
<feature type="transmembrane region" description="Helical" evidence="7">
    <location>
        <begin position="312"/>
        <end position="342"/>
    </location>
</feature>
<evidence type="ECO:0000256" key="4">
    <source>
        <dbReference type="ARBA" id="ARBA00022692"/>
    </source>
</evidence>
<name>A0ABW0TKP2_9BACL</name>
<feature type="transmembrane region" description="Helical" evidence="7">
    <location>
        <begin position="104"/>
        <end position="124"/>
    </location>
</feature>
<dbReference type="InterPro" id="IPR004681">
    <property type="entry name" value="TRAP_DctM"/>
</dbReference>
<dbReference type="PIRSF" id="PIRSF006066">
    <property type="entry name" value="HI0050"/>
    <property type="match status" value="1"/>
</dbReference>
<keyword evidence="4 7" id="KW-0812">Transmembrane</keyword>
<dbReference type="Pfam" id="PF06808">
    <property type="entry name" value="DctM"/>
    <property type="match status" value="1"/>
</dbReference>